<dbReference type="OrthoDB" id="5406275at2759"/>
<organism evidence="3 5">
    <name type="scientific">Adineta ricciae</name>
    <name type="common">Rotifer</name>
    <dbReference type="NCBI Taxonomy" id="249248"/>
    <lineage>
        <taxon>Eukaryota</taxon>
        <taxon>Metazoa</taxon>
        <taxon>Spiralia</taxon>
        <taxon>Gnathifera</taxon>
        <taxon>Rotifera</taxon>
        <taxon>Eurotatoria</taxon>
        <taxon>Bdelloidea</taxon>
        <taxon>Adinetida</taxon>
        <taxon>Adinetidae</taxon>
        <taxon>Adineta</taxon>
    </lineage>
</organism>
<evidence type="ECO:0000256" key="1">
    <source>
        <dbReference type="SAM" id="Coils"/>
    </source>
</evidence>
<dbReference type="Proteomes" id="UP000663852">
    <property type="component" value="Unassembled WGS sequence"/>
</dbReference>
<dbReference type="PANTHER" id="PTHR33488">
    <property type="entry name" value="ZGC:162509"/>
    <property type="match status" value="1"/>
</dbReference>
<evidence type="ECO:0000313" key="3">
    <source>
        <dbReference type="EMBL" id="CAF0873597.1"/>
    </source>
</evidence>
<evidence type="ECO:0000313" key="5">
    <source>
        <dbReference type="Proteomes" id="UP000663828"/>
    </source>
</evidence>
<gene>
    <name evidence="4" type="ORF">EDS130_LOCUS31483</name>
    <name evidence="3" type="ORF">XAT740_LOCUS6622</name>
</gene>
<dbReference type="EMBL" id="CAJNOR010000302">
    <property type="protein sequence ID" value="CAF0873597.1"/>
    <property type="molecule type" value="Genomic_DNA"/>
</dbReference>
<dbReference type="PANTHER" id="PTHR33488:SF2">
    <property type="entry name" value="EARLY ENDOSOME ANTIGEN 1-LIKE"/>
    <property type="match status" value="1"/>
</dbReference>
<reference evidence="3" key="1">
    <citation type="submission" date="2021-02" db="EMBL/GenBank/DDBJ databases">
        <authorList>
            <person name="Nowell W R."/>
        </authorList>
    </citation>
    <scope>NUCLEOTIDE SEQUENCE</scope>
</reference>
<feature type="compositionally biased region" description="Polar residues" evidence="2">
    <location>
        <begin position="431"/>
        <end position="462"/>
    </location>
</feature>
<feature type="coiled-coil region" evidence="1">
    <location>
        <begin position="200"/>
        <end position="262"/>
    </location>
</feature>
<dbReference type="AlphaFoldDB" id="A0A813XMB9"/>
<name>A0A813XMB9_ADIRI</name>
<dbReference type="Proteomes" id="UP000663828">
    <property type="component" value="Unassembled WGS sequence"/>
</dbReference>
<dbReference type="EMBL" id="CAJNOJ010000231">
    <property type="protein sequence ID" value="CAF1317540.1"/>
    <property type="molecule type" value="Genomic_DNA"/>
</dbReference>
<keyword evidence="5" id="KW-1185">Reference proteome</keyword>
<proteinExistence type="predicted"/>
<comment type="caution">
    <text evidence="3">The sequence shown here is derived from an EMBL/GenBank/DDBJ whole genome shotgun (WGS) entry which is preliminary data.</text>
</comment>
<evidence type="ECO:0000256" key="2">
    <source>
        <dbReference type="SAM" id="MobiDB-lite"/>
    </source>
</evidence>
<sequence>MHRLNRIIYTAAIGMIIFLGSVDASSVTYGLRLRRATPKVDISLKTPVINALTERTAIDASWEQCMIVAPMTIQLLGELLIVSSVKDVSFRAFSPDRQFIYIRNPNSFRATLLQISFAGYHAFLSGHSTMNTIQLRMIQIPKHIKTALKLLAANYPRRMLNRLLPQVLNNIEETGKECVTITNATSNQFSQVMLLVNEVIETTTETQSEHESKVEENERELEVLREQKANLEKEKEFRAKLYQEATDIANKAESAYQQALNDIPTGLSAFLRDFARGLLKIADTVASVAAATLTGSMMQGGTTFPQLASSTFSSGNIGGKKPISFSLSNTLNMAEQFSKTIRSFQIAVSNKTKDPKAMTGFNIAFRAFREFVTSLHDNPAKAIAMRLTGKAEKLAAKAAEAAKKIKSNNETGQEIITEIEQICDDLDSLQSANQQANPETASRTISTVGSHDTPSADDSSQNEVRKAQIAQTHLTEMRRRQDEQAAEYLKLLEVMRQMSAKMMTINLATINYNEIIAMLRKALELLSKVHQQWDNFVRFFNQMSVLIKDMIKGPLKRFLQVAGAGTDVEHAMRLQLIDTLKEETYGIHRESYILFVMSRTYYEVSSKYLMGRLAGLSSMLTARNESERRELMETLKNQTDVALEEIEALIIERKAAFDTELNKRNTELTALIDELGGPSEKTQLAIEEGKRLIDSGAAWDDDS</sequence>
<keyword evidence="1" id="KW-0175">Coiled coil</keyword>
<evidence type="ECO:0000313" key="4">
    <source>
        <dbReference type="EMBL" id="CAF1317540.1"/>
    </source>
</evidence>
<feature type="region of interest" description="Disordered" evidence="2">
    <location>
        <begin position="431"/>
        <end position="466"/>
    </location>
</feature>
<accession>A0A813XMB9</accession>
<protein>
    <submittedName>
        <fullName evidence="3">Uncharacterized protein</fullName>
    </submittedName>
</protein>